<organism evidence="1 2">
    <name type="scientific">Ancylostoma caninum</name>
    <name type="common">Dog hookworm</name>
    <dbReference type="NCBI Taxonomy" id="29170"/>
    <lineage>
        <taxon>Eukaryota</taxon>
        <taxon>Metazoa</taxon>
        <taxon>Ecdysozoa</taxon>
        <taxon>Nematoda</taxon>
        <taxon>Chromadorea</taxon>
        <taxon>Rhabditida</taxon>
        <taxon>Rhabditina</taxon>
        <taxon>Rhabditomorpha</taxon>
        <taxon>Strongyloidea</taxon>
        <taxon>Ancylostomatidae</taxon>
        <taxon>Ancylostomatinae</taxon>
        <taxon>Ancylostoma</taxon>
    </lineage>
</organism>
<evidence type="ECO:0000313" key="2">
    <source>
        <dbReference type="Proteomes" id="UP000252519"/>
    </source>
</evidence>
<comment type="caution">
    <text evidence="1">The sequence shown here is derived from an EMBL/GenBank/DDBJ whole genome shotgun (WGS) entry which is preliminary data.</text>
</comment>
<dbReference type="EMBL" id="JOJR01000750">
    <property type="protein sequence ID" value="RCN34716.1"/>
    <property type="molecule type" value="Genomic_DNA"/>
</dbReference>
<sequence length="112" mass="12802">MWAMNRQIHWRVLCWNVLRSEHKASVADSSLKSAIMDDSSLPLQEFAMFKKFLQLVSTGRNYEARGLLFGDESTPAGEGTSGRMQPRLPFLSPLAMQVLGRFLDERQDDYGY</sequence>
<gene>
    <name evidence="1" type="ORF">ANCCAN_19439</name>
</gene>
<name>A0A368FRD3_ANCCA</name>
<dbReference type="Proteomes" id="UP000252519">
    <property type="component" value="Unassembled WGS sequence"/>
</dbReference>
<accession>A0A368FRD3</accession>
<dbReference type="STRING" id="29170.A0A368FRD3"/>
<dbReference type="OrthoDB" id="5866952at2759"/>
<keyword evidence="2" id="KW-1185">Reference proteome</keyword>
<evidence type="ECO:0000313" key="1">
    <source>
        <dbReference type="EMBL" id="RCN34716.1"/>
    </source>
</evidence>
<reference evidence="1 2" key="1">
    <citation type="submission" date="2014-10" db="EMBL/GenBank/DDBJ databases">
        <title>Draft genome of the hookworm Ancylostoma caninum.</title>
        <authorList>
            <person name="Mitreva M."/>
        </authorList>
    </citation>
    <scope>NUCLEOTIDE SEQUENCE [LARGE SCALE GENOMIC DNA]</scope>
    <source>
        <strain evidence="1 2">Baltimore</strain>
    </source>
</reference>
<protein>
    <submittedName>
        <fullName evidence="1">Uncharacterized protein</fullName>
    </submittedName>
</protein>
<proteinExistence type="predicted"/>
<dbReference type="AlphaFoldDB" id="A0A368FRD3"/>